<sequence length="176" mass="18999">MQNEIENLNSLVSEIAKLLAERGETLSTAESCTGGMIASSIVNVSGASSFFKGGACTYWNEAKHNILGVPQRILDKYTEVSEETALAMAEGARQIYNTDWAVSTTGVAGPNGGTPGKPVGFVWMGVASNCKKIALNVKFSGNREEIREKTVFKVLTLLRNAIFEENEQKSTCTKVQ</sequence>
<organism evidence="2 3">
    <name type="scientific">Hallerella porci</name>
    <dbReference type="NCBI Taxonomy" id="1945871"/>
    <lineage>
        <taxon>Bacteria</taxon>
        <taxon>Pseudomonadati</taxon>
        <taxon>Fibrobacterota</taxon>
        <taxon>Fibrobacteria</taxon>
        <taxon>Fibrobacterales</taxon>
        <taxon>Fibrobacteraceae</taxon>
        <taxon>Hallerella</taxon>
    </lineage>
</organism>
<evidence type="ECO:0000313" key="3">
    <source>
        <dbReference type="Proteomes" id="UP000245523"/>
    </source>
</evidence>
<comment type="caution">
    <text evidence="2">The sequence shown here is derived from an EMBL/GenBank/DDBJ whole genome shotgun (WGS) entry which is preliminary data.</text>
</comment>
<protein>
    <submittedName>
        <fullName evidence="2">Nicotinamide-nucleotide amidase</fullName>
    </submittedName>
</protein>
<evidence type="ECO:0000313" key="2">
    <source>
        <dbReference type="EMBL" id="PWK96662.1"/>
    </source>
</evidence>
<dbReference type="Proteomes" id="UP000245523">
    <property type="component" value="Unassembled WGS sequence"/>
</dbReference>
<dbReference type="Pfam" id="PF02464">
    <property type="entry name" value="CinA"/>
    <property type="match status" value="1"/>
</dbReference>
<dbReference type="Gene3D" id="3.90.950.20">
    <property type="entry name" value="CinA-like"/>
    <property type="match status" value="1"/>
</dbReference>
<dbReference type="InterPro" id="IPR008136">
    <property type="entry name" value="CinA_C"/>
</dbReference>
<dbReference type="EMBL" id="QGHD01000016">
    <property type="protein sequence ID" value="PWK96662.1"/>
    <property type="molecule type" value="Genomic_DNA"/>
</dbReference>
<dbReference type="SUPFAM" id="SSF142433">
    <property type="entry name" value="CinA-like"/>
    <property type="match status" value="1"/>
</dbReference>
<evidence type="ECO:0000259" key="1">
    <source>
        <dbReference type="Pfam" id="PF02464"/>
    </source>
</evidence>
<feature type="domain" description="CinA C-terminal" evidence="1">
    <location>
        <begin position="10"/>
        <end position="161"/>
    </location>
</feature>
<keyword evidence="3" id="KW-1185">Reference proteome</keyword>
<dbReference type="InterPro" id="IPR036653">
    <property type="entry name" value="CinA-like_C"/>
</dbReference>
<gene>
    <name evidence="2" type="ORF">B0H50_11647</name>
</gene>
<proteinExistence type="predicted"/>
<reference evidence="2 3" key="1">
    <citation type="submission" date="2018-05" db="EMBL/GenBank/DDBJ databases">
        <title>Animal gut microbial communities from fecal samples from Wisconsin, USA.</title>
        <authorList>
            <person name="Neumann A."/>
        </authorList>
    </citation>
    <scope>NUCLEOTIDE SEQUENCE [LARGE SCALE GENOMIC DNA]</scope>
    <source>
        <strain evidence="2 3">UWS4</strain>
    </source>
</reference>
<dbReference type="RefSeq" id="WP_106198984.1">
    <property type="nucleotide sequence ID" value="NZ_JAXEIU010000044.1"/>
</dbReference>
<dbReference type="NCBIfam" id="TIGR00199">
    <property type="entry name" value="PncC_domain"/>
    <property type="match status" value="1"/>
</dbReference>
<name>A0ABX5LKC2_9BACT</name>
<accession>A0ABX5LKC2</accession>